<dbReference type="EMBL" id="BPLR01014760">
    <property type="protein sequence ID" value="GIY71160.1"/>
    <property type="molecule type" value="Genomic_DNA"/>
</dbReference>
<dbReference type="AlphaFoldDB" id="A0AAV4VP28"/>
<comment type="caution">
    <text evidence="1">The sequence shown here is derived from an EMBL/GenBank/DDBJ whole genome shotgun (WGS) entry which is preliminary data.</text>
</comment>
<reference evidence="1 2" key="1">
    <citation type="submission" date="2021-06" db="EMBL/GenBank/DDBJ databases">
        <title>Caerostris extrusa draft genome.</title>
        <authorList>
            <person name="Kono N."/>
            <person name="Arakawa K."/>
        </authorList>
    </citation>
    <scope>NUCLEOTIDE SEQUENCE [LARGE SCALE GENOMIC DNA]</scope>
</reference>
<protein>
    <submittedName>
        <fullName evidence="1">Uncharacterized protein</fullName>
    </submittedName>
</protein>
<evidence type="ECO:0000313" key="1">
    <source>
        <dbReference type="EMBL" id="GIY71160.1"/>
    </source>
</evidence>
<gene>
    <name evidence="1" type="ORF">CEXT_565401</name>
</gene>
<accession>A0AAV4VP28</accession>
<sequence>MLQKQYAIFQIEASTKIFRNFVLGNQANDFPPIGISPTKSHSLCKILSSVEFNFNFGITYKRRRKKEDREQSHKKQLWSTIVSKRKKEVLLMSSSRVKRYHQTAVDLLNIAVCE</sequence>
<organism evidence="1 2">
    <name type="scientific">Caerostris extrusa</name>
    <name type="common">Bark spider</name>
    <name type="synonym">Caerostris bankana</name>
    <dbReference type="NCBI Taxonomy" id="172846"/>
    <lineage>
        <taxon>Eukaryota</taxon>
        <taxon>Metazoa</taxon>
        <taxon>Ecdysozoa</taxon>
        <taxon>Arthropoda</taxon>
        <taxon>Chelicerata</taxon>
        <taxon>Arachnida</taxon>
        <taxon>Araneae</taxon>
        <taxon>Araneomorphae</taxon>
        <taxon>Entelegynae</taxon>
        <taxon>Araneoidea</taxon>
        <taxon>Araneidae</taxon>
        <taxon>Caerostris</taxon>
    </lineage>
</organism>
<dbReference type="Proteomes" id="UP001054945">
    <property type="component" value="Unassembled WGS sequence"/>
</dbReference>
<proteinExistence type="predicted"/>
<keyword evidence="2" id="KW-1185">Reference proteome</keyword>
<evidence type="ECO:0000313" key="2">
    <source>
        <dbReference type="Proteomes" id="UP001054945"/>
    </source>
</evidence>
<name>A0AAV4VP28_CAEEX</name>